<evidence type="ECO:0000256" key="1">
    <source>
        <dbReference type="ARBA" id="ARBA00022741"/>
    </source>
</evidence>
<feature type="transmembrane region" description="Helical" evidence="3">
    <location>
        <begin position="231"/>
        <end position="251"/>
    </location>
</feature>
<dbReference type="SUPFAM" id="SSF56801">
    <property type="entry name" value="Acetyl-CoA synthetase-like"/>
    <property type="match status" value="1"/>
</dbReference>
<evidence type="ECO:0000313" key="6">
    <source>
        <dbReference type="Proteomes" id="UP000703661"/>
    </source>
</evidence>
<feature type="transmembrane region" description="Helical" evidence="3">
    <location>
        <begin position="6"/>
        <end position="23"/>
    </location>
</feature>
<keyword evidence="3" id="KW-0472">Membrane</keyword>
<dbReference type="Proteomes" id="UP000703661">
    <property type="component" value="Unassembled WGS sequence"/>
</dbReference>
<keyword evidence="3" id="KW-1133">Transmembrane helix</keyword>
<dbReference type="GO" id="GO:0004467">
    <property type="term" value="F:long-chain fatty acid-CoA ligase activity"/>
    <property type="evidence" value="ECO:0007669"/>
    <property type="project" value="TreeGrafter"/>
</dbReference>
<organism evidence="5 6">
    <name type="scientific">Entomortierella chlamydospora</name>
    <dbReference type="NCBI Taxonomy" id="101097"/>
    <lineage>
        <taxon>Eukaryota</taxon>
        <taxon>Fungi</taxon>
        <taxon>Fungi incertae sedis</taxon>
        <taxon>Mucoromycota</taxon>
        <taxon>Mortierellomycotina</taxon>
        <taxon>Mortierellomycetes</taxon>
        <taxon>Mortierellales</taxon>
        <taxon>Mortierellaceae</taxon>
        <taxon>Entomortierella</taxon>
    </lineage>
</organism>
<keyword evidence="3" id="KW-0812">Transmembrane</keyword>
<evidence type="ECO:0000259" key="4">
    <source>
        <dbReference type="Pfam" id="PF00501"/>
    </source>
</evidence>
<dbReference type="GO" id="GO:0016020">
    <property type="term" value="C:membrane"/>
    <property type="evidence" value="ECO:0007669"/>
    <property type="project" value="TreeGrafter"/>
</dbReference>
<dbReference type="Pfam" id="PF00501">
    <property type="entry name" value="AMP-binding"/>
    <property type="match status" value="1"/>
</dbReference>
<name>A0A9P6STT3_9FUNG</name>
<dbReference type="InterPro" id="IPR042099">
    <property type="entry name" value="ANL_N_sf"/>
</dbReference>
<feature type="non-terminal residue" evidence="5">
    <location>
        <position position="1"/>
    </location>
</feature>
<evidence type="ECO:0000313" key="5">
    <source>
        <dbReference type="EMBL" id="KAG0000601.1"/>
    </source>
</evidence>
<protein>
    <recommendedName>
        <fullName evidence="4">AMP-dependent synthetase/ligase domain-containing protein</fullName>
    </recommendedName>
</protein>
<gene>
    <name evidence="5" type="ORF">BGZ80_006337</name>
</gene>
<dbReference type="AlphaFoldDB" id="A0A9P6STT3"/>
<dbReference type="Gene3D" id="3.40.50.12780">
    <property type="entry name" value="N-terminal domain of ligase-like"/>
    <property type="match status" value="1"/>
</dbReference>
<dbReference type="PANTHER" id="PTHR43272:SF33">
    <property type="entry name" value="AMP-BINDING DOMAIN-CONTAINING PROTEIN-RELATED"/>
    <property type="match status" value="1"/>
</dbReference>
<keyword evidence="6" id="KW-1185">Reference proteome</keyword>
<sequence>MEFDALTIILTITIAVVLAYVQFNKVEPDVHPLVLEEQSSPAHIRNEGETVIHRSKSVPHGAPLITQPSNKIKTLYDVWQTGLALNPTGRSIMYMLQNQFSFVNSTYEQVDRRISGFGSGFVALTGLKPKTETPIGIMTPYSQAIIVSQKVLPSVLSVLGDCPSIKTIIVAGIYFSEEQTKIAAQYNATLVKFATLEYDGLSSPIEHVKPDPEDVAMINYNTKSSSLSKGVILTHANLMAAMAAFITSLSGAKRFTSNDRLLTHFSNGDVIAVWMSSAIILVGGSLVFPSGLMKNVLHDAQASMPTVFASTPVILEKIHEALHLTYGKGALFQRAYAAKLDMLKAGCITTSSIWDYIALGEIRSRLGGKVRMIVTTNPTKVETLEYIRAAMGIHVISTYGRTETSGIATSRSMFDYSSVAHLGGPVGCNEIKLVDDIEGKHTCTDVPNPRGEILVRGPNVMKGYYKKPNTTASALDKDG</sequence>
<dbReference type="InterPro" id="IPR000873">
    <property type="entry name" value="AMP-dep_synth/lig_dom"/>
</dbReference>
<comment type="caution">
    <text evidence="5">The sequence shown here is derived from an EMBL/GenBank/DDBJ whole genome shotgun (WGS) entry which is preliminary data.</text>
</comment>
<reference evidence="5" key="1">
    <citation type="journal article" date="2020" name="Fungal Divers.">
        <title>Resolving the Mortierellaceae phylogeny through synthesis of multi-gene phylogenetics and phylogenomics.</title>
        <authorList>
            <person name="Vandepol N."/>
            <person name="Liber J."/>
            <person name="Desiro A."/>
            <person name="Na H."/>
            <person name="Kennedy M."/>
            <person name="Barry K."/>
            <person name="Grigoriev I.V."/>
            <person name="Miller A.N."/>
            <person name="O'Donnell K."/>
            <person name="Stajich J.E."/>
            <person name="Bonito G."/>
        </authorList>
    </citation>
    <scope>NUCLEOTIDE SEQUENCE</scope>
    <source>
        <strain evidence="5">NRRL 2769</strain>
    </source>
</reference>
<feature type="domain" description="AMP-dependent synthetase/ligase" evidence="4">
    <location>
        <begin position="144"/>
        <end position="465"/>
    </location>
</feature>
<evidence type="ECO:0000256" key="3">
    <source>
        <dbReference type="SAM" id="Phobius"/>
    </source>
</evidence>
<keyword evidence="1" id="KW-0547">Nucleotide-binding</keyword>
<evidence type="ECO:0000256" key="2">
    <source>
        <dbReference type="ARBA" id="ARBA00022840"/>
    </source>
</evidence>
<dbReference type="PANTHER" id="PTHR43272">
    <property type="entry name" value="LONG-CHAIN-FATTY-ACID--COA LIGASE"/>
    <property type="match status" value="1"/>
</dbReference>
<feature type="transmembrane region" description="Helical" evidence="3">
    <location>
        <begin position="271"/>
        <end position="288"/>
    </location>
</feature>
<proteinExistence type="predicted"/>
<keyword evidence="2" id="KW-0067">ATP-binding</keyword>
<dbReference type="GO" id="GO:0005783">
    <property type="term" value="C:endoplasmic reticulum"/>
    <property type="evidence" value="ECO:0007669"/>
    <property type="project" value="TreeGrafter"/>
</dbReference>
<dbReference type="GO" id="GO:0005524">
    <property type="term" value="F:ATP binding"/>
    <property type="evidence" value="ECO:0007669"/>
    <property type="project" value="UniProtKB-KW"/>
</dbReference>
<accession>A0A9P6STT3</accession>
<dbReference type="EMBL" id="JAAAID010003121">
    <property type="protein sequence ID" value="KAG0000601.1"/>
    <property type="molecule type" value="Genomic_DNA"/>
</dbReference>